<accession>K9B859</accession>
<evidence type="ECO:0000256" key="7">
    <source>
        <dbReference type="SAM" id="Phobius"/>
    </source>
</evidence>
<dbReference type="InterPro" id="IPR050925">
    <property type="entry name" value="Rhomboid_protease_S54"/>
</dbReference>
<evidence type="ECO:0000256" key="5">
    <source>
        <dbReference type="ARBA" id="ARBA00022989"/>
    </source>
</evidence>
<feature type="transmembrane region" description="Helical" evidence="7">
    <location>
        <begin position="266"/>
        <end position="286"/>
    </location>
</feature>
<dbReference type="PANTHER" id="PTHR43731">
    <property type="entry name" value="RHOMBOID PROTEASE"/>
    <property type="match status" value="1"/>
</dbReference>
<feature type="domain" description="Peptidase S54 rhomboid" evidence="8">
    <location>
        <begin position="200"/>
        <end position="334"/>
    </location>
</feature>
<evidence type="ECO:0000256" key="1">
    <source>
        <dbReference type="ARBA" id="ARBA00004141"/>
    </source>
</evidence>
<dbReference type="InterPro" id="IPR022764">
    <property type="entry name" value="Peptidase_S54_rhomboid_dom"/>
</dbReference>
<keyword evidence="4" id="KW-0378">Hydrolase</keyword>
<dbReference type="SMART" id="SM00028">
    <property type="entry name" value="TPR"/>
    <property type="match status" value="2"/>
</dbReference>
<name>K9B859_9STAP</name>
<dbReference type="InterPro" id="IPR035952">
    <property type="entry name" value="Rhomboid-like_sf"/>
</dbReference>
<organism evidence="9 10">
    <name type="scientific">Staphylococcus massiliensis S46</name>
    <dbReference type="NCBI Taxonomy" id="1229783"/>
    <lineage>
        <taxon>Bacteria</taxon>
        <taxon>Bacillati</taxon>
        <taxon>Bacillota</taxon>
        <taxon>Bacilli</taxon>
        <taxon>Bacillales</taxon>
        <taxon>Staphylococcaceae</taxon>
        <taxon>Staphylococcus</taxon>
    </lineage>
</organism>
<keyword evidence="10" id="KW-1185">Reference proteome</keyword>
<evidence type="ECO:0000313" key="10">
    <source>
        <dbReference type="Proteomes" id="UP000009885"/>
    </source>
</evidence>
<dbReference type="InterPro" id="IPR019734">
    <property type="entry name" value="TPR_rpt"/>
</dbReference>
<gene>
    <name evidence="9" type="ORF">C273_03260</name>
</gene>
<feature type="transmembrane region" description="Helical" evidence="7">
    <location>
        <begin position="209"/>
        <end position="229"/>
    </location>
</feature>
<evidence type="ECO:0000256" key="6">
    <source>
        <dbReference type="ARBA" id="ARBA00023136"/>
    </source>
</evidence>
<feature type="transmembrane region" description="Helical" evidence="7">
    <location>
        <begin position="241"/>
        <end position="260"/>
    </location>
</feature>
<dbReference type="RefSeq" id="WP_009382543.1">
    <property type="nucleotide sequence ID" value="NZ_AMSQ01000004.1"/>
</dbReference>
<keyword evidence="5 7" id="KW-1133">Transmembrane helix</keyword>
<feature type="transmembrane region" description="Helical" evidence="7">
    <location>
        <begin position="317"/>
        <end position="337"/>
    </location>
</feature>
<evidence type="ECO:0000259" key="8">
    <source>
        <dbReference type="Pfam" id="PF01694"/>
    </source>
</evidence>
<dbReference type="GO" id="GO:0016020">
    <property type="term" value="C:membrane"/>
    <property type="evidence" value="ECO:0007669"/>
    <property type="project" value="UniProtKB-SubCell"/>
</dbReference>
<dbReference type="eggNOG" id="COG0705">
    <property type="taxonomic scope" value="Bacteria"/>
</dbReference>
<evidence type="ECO:0000313" key="9">
    <source>
        <dbReference type="EMBL" id="EKU49880.1"/>
    </source>
</evidence>
<dbReference type="PANTHER" id="PTHR43731:SF14">
    <property type="entry name" value="PRESENILIN-ASSOCIATED RHOMBOID-LIKE PROTEIN, MITOCHONDRIAL"/>
    <property type="match status" value="1"/>
</dbReference>
<dbReference type="GO" id="GO:0004252">
    <property type="term" value="F:serine-type endopeptidase activity"/>
    <property type="evidence" value="ECO:0007669"/>
    <property type="project" value="InterPro"/>
</dbReference>
<comment type="caution">
    <text evidence="9">The sequence shown here is derived from an EMBL/GenBank/DDBJ whole genome shotgun (WGS) entry which is preliminary data.</text>
</comment>
<feature type="transmembrane region" description="Helical" evidence="7">
    <location>
        <begin position="342"/>
        <end position="363"/>
    </location>
</feature>
<comment type="similarity">
    <text evidence="2">Belongs to the peptidase S54 family.</text>
</comment>
<dbReference type="SUPFAM" id="SSF144091">
    <property type="entry name" value="Rhomboid-like"/>
    <property type="match status" value="1"/>
</dbReference>
<proteinExistence type="inferred from homology"/>
<reference evidence="9 10" key="1">
    <citation type="journal article" date="2013" name="Genome Announc.">
        <title>Genome Sequence of Staphylococcus massiliensis Strain S46, Isolated from the Surface of Healthy Human Skin.</title>
        <authorList>
            <person name="Srivastav R."/>
            <person name="Singh A."/>
            <person name="Jangir P.K."/>
            <person name="Kumari C."/>
            <person name="Muduli S."/>
            <person name="Sharma R."/>
        </authorList>
    </citation>
    <scope>NUCLEOTIDE SEQUENCE [LARGE SCALE GENOMIC DNA]</scope>
    <source>
        <strain evidence="9 10">S46</strain>
    </source>
</reference>
<evidence type="ECO:0000256" key="4">
    <source>
        <dbReference type="ARBA" id="ARBA00022801"/>
    </source>
</evidence>
<dbReference type="Gene3D" id="1.20.1540.10">
    <property type="entry name" value="Rhomboid-like"/>
    <property type="match status" value="1"/>
</dbReference>
<evidence type="ECO:0000256" key="3">
    <source>
        <dbReference type="ARBA" id="ARBA00022692"/>
    </source>
</evidence>
<evidence type="ECO:0000256" key="2">
    <source>
        <dbReference type="ARBA" id="ARBA00009045"/>
    </source>
</evidence>
<dbReference type="SUPFAM" id="SSF48452">
    <property type="entry name" value="TPR-like"/>
    <property type="match status" value="1"/>
</dbReference>
<dbReference type="Gene3D" id="1.25.40.10">
    <property type="entry name" value="Tetratricopeptide repeat domain"/>
    <property type="match status" value="1"/>
</dbReference>
<feature type="transmembrane region" description="Helical" evidence="7">
    <location>
        <begin position="293"/>
        <end position="311"/>
    </location>
</feature>
<dbReference type="OrthoDB" id="9813074at2"/>
<feature type="transmembrane region" description="Helical" evidence="7">
    <location>
        <begin position="158"/>
        <end position="176"/>
    </location>
</feature>
<dbReference type="AlphaFoldDB" id="K9B859"/>
<dbReference type="Pfam" id="PF01694">
    <property type="entry name" value="Rhomboid"/>
    <property type="match status" value="1"/>
</dbReference>
<dbReference type="PATRIC" id="fig|1229783.3.peg.657"/>
<comment type="subcellular location">
    <subcellularLocation>
        <location evidence="1">Membrane</location>
        <topology evidence="1">Multi-pass membrane protein</topology>
    </subcellularLocation>
</comment>
<sequence>MISEKYYWQTIHRWMKYSNYEIAFKSKDLNEIWLKHTKRHEIAIFKYGSSTSQEIRFDKSRILEHPDNINRFLGFRPEAYKFYYFTDRTYDTHDFNEYDRTKMTYHFIESQSDLASIMSHSIAKRMANRKDSKSASYYKKRVLNENPIERHMNKFSPITYGLILLNVIIWALINILHHNEFTDLKLIDLGALAHFNVVHGEWHRLITSMFLHLNFEHILFNMLSLFIFGKLLESILGSWRMFGVYMLSGIIGNLVTLAFSPDTFSLGASGAIFGLIGSLIACMIISQKFDQRTIGQLLLALLIMVVISLFISNINVLAHIGGLLGGVLVTFLGYYFLKDRKLFWIIIACTAFVALLLLIKIFVTQTDNIYNRIIREQMYENHYDEAEHMINQTKKKDYADDYTYYLSGLINATKNSKAEAMADWERGLKIFPKSSLLHFEMAIANRSLGDLDTAKEHINKAVKYAPNVKKYKDLKHELEDDDEE</sequence>
<dbReference type="EMBL" id="AMSQ01000004">
    <property type="protein sequence ID" value="EKU49880.1"/>
    <property type="molecule type" value="Genomic_DNA"/>
</dbReference>
<dbReference type="Proteomes" id="UP000009885">
    <property type="component" value="Unassembled WGS sequence"/>
</dbReference>
<dbReference type="InterPro" id="IPR011990">
    <property type="entry name" value="TPR-like_helical_dom_sf"/>
</dbReference>
<keyword evidence="3 7" id="KW-0812">Transmembrane</keyword>
<keyword evidence="6 7" id="KW-0472">Membrane</keyword>
<dbReference type="eggNOG" id="COG0457">
    <property type="taxonomic scope" value="Bacteria"/>
</dbReference>
<protein>
    <recommendedName>
        <fullName evidence="8">Peptidase S54 rhomboid domain-containing protein</fullName>
    </recommendedName>
</protein>
<dbReference type="STRING" id="1229783.C273_03260"/>